<reference evidence="2 3" key="1">
    <citation type="submission" date="2019-02" db="EMBL/GenBank/DDBJ databases">
        <title>Deep-cultivation of Planctomycetes and their phenomic and genomic characterization uncovers novel biology.</title>
        <authorList>
            <person name="Wiegand S."/>
            <person name="Jogler M."/>
            <person name="Boedeker C."/>
            <person name="Pinto D."/>
            <person name="Vollmers J."/>
            <person name="Rivas-Marin E."/>
            <person name="Kohn T."/>
            <person name="Peeters S.H."/>
            <person name="Heuer A."/>
            <person name="Rast P."/>
            <person name="Oberbeckmann S."/>
            <person name="Bunk B."/>
            <person name="Jeske O."/>
            <person name="Meyerdierks A."/>
            <person name="Storesund J.E."/>
            <person name="Kallscheuer N."/>
            <person name="Luecker S."/>
            <person name="Lage O.M."/>
            <person name="Pohl T."/>
            <person name="Merkel B.J."/>
            <person name="Hornburger P."/>
            <person name="Mueller R.-W."/>
            <person name="Bruemmer F."/>
            <person name="Labrenz M."/>
            <person name="Spormann A.M."/>
            <person name="Op den Camp H."/>
            <person name="Overmann J."/>
            <person name="Amann R."/>
            <person name="Jetten M.S.M."/>
            <person name="Mascher T."/>
            <person name="Medema M.H."/>
            <person name="Devos D.P."/>
            <person name="Kaster A.-K."/>
            <person name="Ovreas L."/>
            <person name="Rohde M."/>
            <person name="Galperin M.Y."/>
            <person name="Jogler C."/>
        </authorList>
    </citation>
    <scope>NUCLEOTIDE SEQUENCE [LARGE SCALE GENOMIC DNA]</scope>
    <source>
        <strain evidence="2 3">Mal4</strain>
    </source>
</reference>
<dbReference type="Proteomes" id="UP000320496">
    <property type="component" value="Chromosome"/>
</dbReference>
<organism evidence="2 3">
    <name type="scientific">Maioricimonas rarisocia</name>
    <dbReference type="NCBI Taxonomy" id="2528026"/>
    <lineage>
        <taxon>Bacteria</taxon>
        <taxon>Pseudomonadati</taxon>
        <taxon>Planctomycetota</taxon>
        <taxon>Planctomycetia</taxon>
        <taxon>Planctomycetales</taxon>
        <taxon>Planctomycetaceae</taxon>
        <taxon>Maioricimonas</taxon>
    </lineage>
</organism>
<evidence type="ECO:0000313" key="3">
    <source>
        <dbReference type="Proteomes" id="UP000320496"/>
    </source>
</evidence>
<proteinExistence type="predicted"/>
<keyword evidence="1" id="KW-0472">Membrane</keyword>
<feature type="transmembrane region" description="Helical" evidence="1">
    <location>
        <begin position="87"/>
        <end position="109"/>
    </location>
</feature>
<sequence length="270" mass="29631">MLRFRSSTPRWRLPAPGMLLASTLSLVCLLALLIWSATDASFAMARWKACVCTGLERLDLAAPGVADSLGITAAITELQWNRLGKRVALLGVLIASGLVAAFAAVIFCLQKPSARRGLTCGLLVVGWVAWVIAQPAIDEWRIRRQVTEVLPRFEKVAAALSPQWPSEPGTIAPGLDYYVDAERHPDFLMLQLSDRVRYPFHEGIGLTARRDKQGVIHFELAAAANAGVEFRPDDSAPALGRSIPEQFLPPVSSAVRLKERWYLVQYGTSQ</sequence>
<protein>
    <submittedName>
        <fullName evidence="2">Uncharacterized protein</fullName>
    </submittedName>
</protein>
<evidence type="ECO:0000256" key="1">
    <source>
        <dbReference type="SAM" id="Phobius"/>
    </source>
</evidence>
<dbReference type="AlphaFoldDB" id="A0A517Z2B2"/>
<keyword evidence="1" id="KW-0812">Transmembrane</keyword>
<dbReference type="EMBL" id="CP036275">
    <property type="protein sequence ID" value="QDU36612.1"/>
    <property type="molecule type" value="Genomic_DNA"/>
</dbReference>
<keyword evidence="3" id="KW-1185">Reference proteome</keyword>
<dbReference type="OrthoDB" id="284555at2"/>
<feature type="transmembrane region" description="Helical" evidence="1">
    <location>
        <begin position="116"/>
        <end position="133"/>
    </location>
</feature>
<accession>A0A517Z2B2</accession>
<keyword evidence="1" id="KW-1133">Transmembrane helix</keyword>
<dbReference type="KEGG" id="mri:Mal4_08990"/>
<evidence type="ECO:0000313" key="2">
    <source>
        <dbReference type="EMBL" id="QDU36612.1"/>
    </source>
</evidence>
<name>A0A517Z2B2_9PLAN</name>
<gene>
    <name evidence="2" type="ORF">Mal4_08990</name>
</gene>
<dbReference type="RefSeq" id="WP_145367255.1">
    <property type="nucleotide sequence ID" value="NZ_CP036275.1"/>
</dbReference>